<dbReference type="PANTHER" id="PTHR22726:SF1">
    <property type="entry name" value="METALLOENDOPEPTIDASE OMA1, MITOCHONDRIAL"/>
    <property type="match status" value="1"/>
</dbReference>
<gene>
    <name evidence="9" type="ORF">EHS15_07735</name>
</gene>
<comment type="similarity">
    <text evidence="6">Belongs to the peptidase M48 family.</text>
</comment>
<keyword evidence="2" id="KW-0479">Metal-binding</keyword>
<evidence type="ECO:0000256" key="3">
    <source>
        <dbReference type="ARBA" id="ARBA00022801"/>
    </source>
</evidence>
<feature type="domain" description="Peptidase M48" evidence="8">
    <location>
        <begin position="208"/>
        <end position="384"/>
    </location>
</feature>
<dbReference type="GO" id="GO:0046872">
    <property type="term" value="F:metal ion binding"/>
    <property type="evidence" value="ECO:0007669"/>
    <property type="project" value="UniProtKB-KW"/>
</dbReference>
<evidence type="ECO:0000256" key="4">
    <source>
        <dbReference type="ARBA" id="ARBA00022833"/>
    </source>
</evidence>
<reference evidence="9" key="1">
    <citation type="journal article" date="2019" name="PLoS Negl. Trop. Dis.">
        <title>Revisiting the worldwide diversity of Leptospira species in the environment.</title>
        <authorList>
            <person name="Vincent A.T."/>
            <person name="Schiettekatte O."/>
            <person name="Bourhy P."/>
            <person name="Veyrier F.J."/>
            <person name="Picardeau M."/>
        </authorList>
    </citation>
    <scope>NUCLEOTIDE SEQUENCE [LARGE SCALE GENOMIC DNA]</scope>
    <source>
        <strain evidence="9">201300427</strain>
    </source>
</reference>
<dbReference type="InterPro" id="IPR051156">
    <property type="entry name" value="Mito/Outer_Membr_Metalloprot"/>
</dbReference>
<dbReference type="Proteomes" id="UP000298058">
    <property type="component" value="Unassembled WGS sequence"/>
</dbReference>
<proteinExistence type="inferred from homology"/>
<accession>A0A4R9M135</accession>
<evidence type="ECO:0000256" key="6">
    <source>
        <dbReference type="RuleBase" id="RU003983"/>
    </source>
</evidence>
<keyword evidence="1 6" id="KW-0645">Protease</keyword>
<evidence type="ECO:0000256" key="7">
    <source>
        <dbReference type="SAM" id="MobiDB-lite"/>
    </source>
</evidence>
<evidence type="ECO:0000256" key="5">
    <source>
        <dbReference type="ARBA" id="ARBA00023049"/>
    </source>
</evidence>
<feature type="compositionally biased region" description="Polar residues" evidence="7">
    <location>
        <begin position="150"/>
        <end position="176"/>
    </location>
</feature>
<name>A0A4R9M135_9LEPT</name>
<organism evidence="9 10">
    <name type="scientific">Leptospira idonii</name>
    <dbReference type="NCBI Taxonomy" id="1193500"/>
    <lineage>
        <taxon>Bacteria</taxon>
        <taxon>Pseudomonadati</taxon>
        <taxon>Spirochaetota</taxon>
        <taxon>Spirochaetia</taxon>
        <taxon>Leptospirales</taxon>
        <taxon>Leptospiraceae</taxon>
        <taxon>Leptospira</taxon>
    </lineage>
</organism>
<evidence type="ECO:0000313" key="10">
    <source>
        <dbReference type="Proteomes" id="UP000298058"/>
    </source>
</evidence>
<sequence length="409" mass="44662">MKRSLLLFFLFVCCFFETFAKGLFYVQSPKAKLLAQPQLTAEGSPLNLGESLTPMDEQGLFVQVRHEDKTGWVSKLFISPIPPGSKIKLGVSSKSSEAVTARQRASDFTKTAAARGLSETEKMRVRGGADLYDFESLRWLESVGDVSNQPNQYNSVTKQSNKTNASTETTVPSSEPVSEETKKEVKIGRALAARLIQKYGLVQNEEFTRYLNRLGNKIASVSSRSELSFRFGILNSNEINAYACPGGFIFITKGSLAKIQSESELAGVLGHEIGHIALFHSGKFPSENVFLEIISSMLAPSGGEVISAAASATLDELEKQLYETGRDASQEWDADEAGVSLASEWGYTPQALGNYLARIAKDEHSKHLTSTHPDTSSRIAKLVKAEAGAAVKGVIPPKEEWTQMKKLIP</sequence>
<dbReference type="PANTHER" id="PTHR22726">
    <property type="entry name" value="METALLOENDOPEPTIDASE OMA1"/>
    <property type="match status" value="1"/>
</dbReference>
<comment type="cofactor">
    <cofactor evidence="6">
        <name>Zn(2+)</name>
        <dbReference type="ChEBI" id="CHEBI:29105"/>
    </cofactor>
    <text evidence="6">Binds 1 zinc ion per subunit.</text>
</comment>
<evidence type="ECO:0000259" key="8">
    <source>
        <dbReference type="Pfam" id="PF01435"/>
    </source>
</evidence>
<keyword evidence="5 6" id="KW-0482">Metalloprotease</keyword>
<dbReference type="EMBL" id="RQHW01000028">
    <property type="protein sequence ID" value="TGN19661.1"/>
    <property type="molecule type" value="Genomic_DNA"/>
</dbReference>
<keyword evidence="10" id="KW-1185">Reference proteome</keyword>
<comment type="caution">
    <text evidence="9">The sequence shown here is derived from an EMBL/GenBank/DDBJ whole genome shotgun (WGS) entry which is preliminary data.</text>
</comment>
<evidence type="ECO:0000256" key="1">
    <source>
        <dbReference type="ARBA" id="ARBA00022670"/>
    </source>
</evidence>
<dbReference type="AlphaFoldDB" id="A0A4R9M135"/>
<evidence type="ECO:0000313" key="9">
    <source>
        <dbReference type="EMBL" id="TGN19661.1"/>
    </source>
</evidence>
<dbReference type="GO" id="GO:0004222">
    <property type="term" value="F:metalloendopeptidase activity"/>
    <property type="evidence" value="ECO:0007669"/>
    <property type="project" value="InterPro"/>
</dbReference>
<keyword evidence="3 6" id="KW-0378">Hydrolase</keyword>
<evidence type="ECO:0000256" key="2">
    <source>
        <dbReference type="ARBA" id="ARBA00022723"/>
    </source>
</evidence>
<protein>
    <submittedName>
        <fullName evidence="9">Peptidase M48</fullName>
    </submittedName>
</protein>
<keyword evidence="4 6" id="KW-0862">Zinc</keyword>
<dbReference type="Pfam" id="PF01435">
    <property type="entry name" value="Peptidase_M48"/>
    <property type="match status" value="1"/>
</dbReference>
<dbReference type="OrthoDB" id="9810445at2"/>
<dbReference type="GO" id="GO:0051603">
    <property type="term" value="P:proteolysis involved in protein catabolic process"/>
    <property type="evidence" value="ECO:0007669"/>
    <property type="project" value="TreeGrafter"/>
</dbReference>
<feature type="region of interest" description="Disordered" evidence="7">
    <location>
        <begin position="150"/>
        <end position="180"/>
    </location>
</feature>
<dbReference type="GO" id="GO:0016020">
    <property type="term" value="C:membrane"/>
    <property type="evidence" value="ECO:0007669"/>
    <property type="project" value="TreeGrafter"/>
</dbReference>
<dbReference type="InterPro" id="IPR001915">
    <property type="entry name" value="Peptidase_M48"/>
</dbReference>
<dbReference type="Gene3D" id="3.30.2010.10">
    <property type="entry name" value="Metalloproteases ('zincins'), catalytic domain"/>
    <property type="match status" value="1"/>
</dbReference>